<comment type="caution">
    <text evidence="2">The sequence shown here is derived from an EMBL/GenBank/DDBJ whole genome shotgun (WGS) entry which is preliminary data.</text>
</comment>
<evidence type="ECO:0000313" key="2">
    <source>
        <dbReference type="EMBL" id="KYO40827.1"/>
    </source>
</evidence>
<name>A0A151NVC6_ALLMI</name>
<evidence type="ECO:0000313" key="3">
    <source>
        <dbReference type="Proteomes" id="UP000050525"/>
    </source>
</evidence>
<dbReference type="AlphaFoldDB" id="A0A151NVC6"/>
<reference evidence="2 3" key="1">
    <citation type="journal article" date="2012" name="Genome Biol.">
        <title>Sequencing three crocodilian genomes to illuminate the evolution of archosaurs and amniotes.</title>
        <authorList>
            <person name="St John J.A."/>
            <person name="Braun E.L."/>
            <person name="Isberg S.R."/>
            <person name="Miles L.G."/>
            <person name="Chong A.Y."/>
            <person name="Gongora J."/>
            <person name="Dalzell P."/>
            <person name="Moran C."/>
            <person name="Bed'hom B."/>
            <person name="Abzhanov A."/>
            <person name="Burgess S.C."/>
            <person name="Cooksey A.M."/>
            <person name="Castoe T.A."/>
            <person name="Crawford N.G."/>
            <person name="Densmore L.D."/>
            <person name="Drew J.C."/>
            <person name="Edwards S.V."/>
            <person name="Faircloth B.C."/>
            <person name="Fujita M.K."/>
            <person name="Greenwold M.J."/>
            <person name="Hoffmann F.G."/>
            <person name="Howard J.M."/>
            <person name="Iguchi T."/>
            <person name="Janes D.E."/>
            <person name="Khan S.Y."/>
            <person name="Kohno S."/>
            <person name="de Koning A.J."/>
            <person name="Lance S.L."/>
            <person name="McCarthy F.M."/>
            <person name="McCormack J.E."/>
            <person name="Merchant M.E."/>
            <person name="Peterson D.G."/>
            <person name="Pollock D.D."/>
            <person name="Pourmand N."/>
            <person name="Raney B.J."/>
            <person name="Roessler K.A."/>
            <person name="Sanford J.R."/>
            <person name="Sawyer R.H."/>
            <person name="Schmidt C.J."/>
            <person name="Triplett E.W."/>
            <person name="Tuberville T.D."/>
            <person name="Venegas-Anaya M."/>
            <person name="Howard J.T."/>
            <person name="Jarvis E.D."/>
            <person name="Guillette L.J.Jr."/>
            <person name="Glenn T.C."/>
            <person name="Green R.E."/>
            <person name="Ray D.A."/>
        </authorList>
    </citation>
    <scope>NUCLEOTIDE SEQUENCE [LARGE SCALE GENOMIC DNA]</scope>
    <source>
        <strain evidence="2">KSC_2009_1</strain>
    </source>
</reference>
<dbReference type="EMBL" id="AKHW03001857">
    <property type="protein sequence ID" value="KYO40827.1"/>
    <property type="molecule type" value="Genomic_DNA"/>
</dbReference>
<dbReference type="Proteomes" id="UP000050525">
    <property type="component" value="Unassembled WGS sequence"/>
</dbReference>
<sequence length="73" mass="8223">MQSPNQRLQENSGTETKPTALSCRQQPHVLVTGHGEDSPNVAEERKSRESPPVFIFSRSVNKPRCNLLYLFPS</sequence>
<organism evidence="2 3">
    <name type="scientific">Alligator mississippiensis</name>
    <name type="common">American alligator</name>
    <dbReference type="NCBI Taxonomy" id="8496"/>
    <lineage>
        <taxon>Eukaryota</taxon>
        <taxon>Metazoa</taxon>
        <taxon>Chordata</taxon>
        <taxon>Craniata</taxon>
        <taxon>Vertebrata</taxon>
        <taxon>Euteleostomi</taxon>
        <taxon>Archelosauria</taxon>
        <taxon>Archosauria</taxon>
        <taxon>Crocodylia</taxon>
        <taxon>Alligatoridae</taxon>
        <taxon>Alligatorinae</taxon>
        <taxon>Alligator</taxon>
    </lineage>
</organism>
<proteinExistence type="predicted"/>
<feature type="region of interest" description="Disordered" evidence="1">
    <location>
        <begin position="1"/>
        <end position="50"/>
    </location>
</feature>
<gene>
    <name evidence="2" type="ORF">Y1Q_0013393</name>
</gene>
<keyword evidence="3" id="KW-1185">Reference proteome</keyword>
<evidence type="ECO:0000256" key="1">
    <source>
        <dbReference type="SAM" id="MobiDB-lite"/>
    </source>
</evidence>
<feature type="compositionally biased region" description="Basic and acidic residues" evidence="1">
    <location>
        <begin position="34"/>
        <end position="49"/>
    </location>
</feature>
<accession>A0A151NVC6</accession>
<protein>
    <submittedName>
        <fullName evidence="2">Uncharacterized protein</fullName>
    </submittedName>
</protein>
<feature type="compositionally biased region" description="Polar residues" evidence="1">
    <location>
        <begin position="1"/>
        <end position="25"/>
    </location>
</feature>